<comment type="cofactor">
    <cofactor evidence="4">
        <name>Mg(2+)</name>
        <dbReference type="ChEBI" id="CHEBI:18420"/>
    </cofactor>
    <text evidence="4">Divalent metal ions. Mg(2+) is the most effective.</text>
</comment>
<keyword evidence="5" id="KW-0378">Hydrolase</keyword>
<feature type="binding site" evidence="4">
    <location>
        <position position="212"/>
    </location>
    <ligand>
        <name>Mg(2+)</name>
        <dbReference type="ChEBI" id="CHEBI:18420"/>
    </ligand>
</feature>
<dbReference type="Pfam" id="PF13242">
    <property type="entry name" value="Hydrolase_like"/>
    <property type="match status" value="1"/>
</dbReference>
<name>A0A9D1EG08_9FIRM</name>
<keyword evidence="1 4" id="KW-0479">Metal-binding</keyword>
<organism evidence="5 6">
    <name type="scientific">Candidatus Fimimorpha faecalis</name>
    <dbReference type="NCBI Taxonomy" id="2840824"/>
    <lineage>
        <taxon>Bacteria</taxon>
        <taxon>Bacillati</taxon>
        <taxon>Bacillota</taxon>
        <taxon>Clostridia</taxon>
        <taxon>Eubacteriales</taxon>
        <taxon>Candidatus Fimimorpha</taxon>
    </lineage>
</organism>
<feature type="binding site" evidence="3">
    <location>
        <position position="187"/>
    </location>
    <ligand>
        <name>substrate</name>
    </ligand>
</feature>
<dbReference type="EC" id="3.1.3.-" evidence="1"/>
<accession>A0A9D1EG08</accession>
<dbReference type="NCBIfam" id="TIGR01460">
    <property type="entry name" value="HAD-SF-IIA"/>
    <property type="match status" value="1"/>
</dbReference>
<sequence>MLNEKKLFLLDIDGTVCKGTQLLDGVKGFLEDTKNNGGKCLFITNNATKSVSDYQKLFEQMGLKVEEEDFVTTAIVTAEYLHKHHEDETVFVVGTDSFIRELEEKGIIVTQDPDDPSITCVVVSYDNQLTYKKLENACKVLTTRDVDYIATNPDLVCPNEFGYIPDCGSICEMIEHAVQRKPRYMGKPDTAIVKFAMKKSGMMKAQALLVGDRLYTDIACGNKAGIDTALVLTGEATKEDVEHSSYRPTYLMDSIETLHKEWKIS</sequence>
<dbReference type="InterPro" id="IPR023214">
    <property type="entry name" value="HAD_sf"/>
</dbReference>
<dbReference type="SUPFAM" id="SSF56784">
    <property type="entry name" value="HAD-like"/>
    <property type="match status" value="1"/>
</dbReference>
<evidence type="ECO:0000313" key="5">
    <source>
        <dbReference type="EMBL" id="HIR89480.1"/>
    </source>
</evidence>
<feature type="binding site" evidence="4">
    <location>
        <position position="13"/>
    </location>
    <ligand>
        <name>Mg(2+)</name>
        <dbReference type="ChEBI" id="CHEBI:18420"/>
    </ligand>
</feature>
<dbReference type="GO" id="GO:0005737">
    <property type="term" value="C:cytoplasm"/>
    <property type="evidence" value="ECO:0007669"/>
    <property type="project" value="TreeGrafter"/>
</dbReference>
<dbReference type="EMBL" id="DVHN01000146">
    <property type="protein sequence ID" value="HIR89480.1"/>
    <property type="molecule type" value="Genomic_DNA"/>
</dbReference>
<feature type="binding site" evidence="4">
    <location>
        <position position="11"/>
    </location>
    <ligand>
        <name>Mg(2+)</name>
        <dbReference type="ChEBI" id="CHEBI:18420"/>
    </ligand>
</feature>
<comment type="similarity">
    <text evidence="1">Belongs to the HAD-like hydrolase superfamily. NagD family.</text>
</comment>
<evidence type="ECO:0000256" key="2">
    <source>
        <dbReference type="PIRSR" id="PIRSR000915-1"/>
    </source>
</evidence>
<reference evidence="5" key="1">
    <citation type="submission" date="2020-10" db="EMBL/GenBank/DDBJ databases">
        <authorList>
            <person name="Gilroy R."/>
        </authorList>
    </citation>
    <scope>NUCLEOTIDE SEQUENCE</scope>
    <source>
        <strain evidence="5">ChiW13-3771</strain>
    </source>
</reference>
<dbReference type="PIRSF" id="PIRSF000915">
    <property type="entry name" value="PGP-type_phosphatase"/>
    <property type="match status" value="1"/>
</dbReference>
<evidence type="ECO:0000256" key="4">
    <source>
        <dbReference type="PIRSR" id="PIRSR000915-3"/>
    </source>
</evidence>
<protein>
    <recommendedName>
        <fullName evidence="1">Acid sugar phosphatase</fullName>
        <ecNumber evidence="1">3.1.3.-</ecNumber>
    </recommendedName>
</protein>
<dbReference type="AlphaFoldDB" id="A0A9D1EG08"/>
<reference evidence="5" key="2">
    <citation type="journal article" date="2021" name="PeerJ">
        <title>Extensive microbial diversity within the chicken gut microbiome revealed by metagenomics and culture.</title>
        <authorList>
            <person name="Gilroy R."/>
            <person name="Ravi A."/>
            <person name="Getino M."/>
            <person name="Pursley I."/>
            <person name="Horton D.L."/>
            <person name="Alikhan N.F."/>
            <person name="Baker D."/>
            <person name="Gharbi K."/>
            <person name="Hall N."/>
            <person name="Watson M."/>
            <person name="Adriaenssens E.M."/>
            <person name="Foster-Nyarko E."/>
            <person name="Jarju S."/>
            <person name="Secka A."/>
            <person name="Antonio M."/>
            <person name="Oren A."/>
            <person name="Chaudhuri R.R."/>
            <person name="La Ragione R."/>
            <person name="Hildebrand F."/>
            <person name="Pallen M.J."/>
        </authorList>
    </citation>
    <scope>NUCLEOTIDE SEQUENCE</scope>
    <source>
        <strain evidence="5">ChiW13-3771</strain>
    </source>
</reference>
<feature type="active site" description="Nucleophile" evidence="2">
    <location>
        <position position="11"/>
    </location>
</feature>
<dbReference type="GO" id="GO:0046872">
    <property type="term" value="F:metal ion binding"/>
    <property type="evidence" value="ECO:0007669"/>
    <property type="project" value="UniProtKB-KW"/>
</dbReference>
<keyword evidence="1 4" id="KW-0460">Magnesium</keyword>
<comment type="function">
    <text evidence="1">Catalyzes the dephosphorylation of 2-6 carbon acid sugars in vitro.</text>
</comment>
<dbReference type="Pfam" id="PF13344">
    <property type="entry name" value="Hydrolase_6"/>
    <property type="match status" value="1"/>
</dbReference>
<dbReference type="InterPro" id="IPR006357">
    <property type="entry name" value="HAD-SF_hydro_IIA"/>
</dbReference>
<evidence type="ECO:0000313" key="6">
    <source>
        <dbReference type="Proteomes" id="UP000824201"/>
    </source>
</evidence>
<dbReference type="GO" id="GO:0016791">
    <property type="term" value="F:phosphatase activity"/>
    <property type="evidence" value="ECO:0007669"/>
    <property type="project" value="TreeGrafter"/>
</dbReference>
<dbReference type="Gene3D" id="3.40.50.1000">
    <property type="entry name" value="HAD superfamily/HAD-like"/>
    <property type="match status" value="2"/>
</dbReference>
<feature type="active site" description="Proton donor" evidence="2">
    <location>
        <position position="13"/>
    </location>
</feature>
<evidence type="ECO:0000256" key="1">
    <source>
        <dbReference type="PIRNR" id="PIRNR000915"/>
    </source>
</evidence>
<evidence type="ECO:0000256" key="3">
    <source>
        <dbReference type="PIRSR" id="PIRSR000915-2"/>
    </source>
</evidence>
<dbReference type="PANTHER" id="PTHR19288:SF46">
    <property type="entry name" value="HALOACID DEHALOGENASE-LIKE HYDROLASE DOMAIN-CONTAINING PROTEIN 2"/>
    <property type="match status" value="1"/>
</dbReference>
<dbReference type="PANTHER" id="PTHR19288">
    <property type="entry name" value="4-NITROPHENYLPHOSPHATASE-RELATED"/>
    <property type="match status" value="1"/>
</dbReference>
<proteinExistence type="inferred from homology"/>
<gene>
    <name evidence="5" type="ORF">IAC96_11070</name>
</gene>
<comment type="caution">
    <text evidence="5">The sequence shown here is derived from an EMBL/GenBank/DDBJ whole genome shotgun (WGS) entry which is preliminary data.</text>
</comment>
<dbReference type="InterPro" id="IPR036412">
    <property type="entry name" value="HAD-like_sf"/>
</dbReference>
<dbReference type="Proteomes" id="UP000824201">
    <property type="component" value="Unassembled WGS sequence"/>
</dbReference>